<dbReference type="InterPro" id="IPR050834">
    <property type="entry name" value="Glycosyltransf_2"/>
</dbReference>
<dbReference type="InterPro" id="IPR043171">
    <property type="entry name" value="Ap4A_phos1/2-like"/>
</dbReference>
<dbReference type="RefSeq" id="WP_303763630.1">
    <property type="nucleotide sequence ID" value="NZ_JABZGR010000010.1"/>
</dbReference>
<dbReference type="Gene3D" id="3.90.550.10">
    <property type="entry name" value="Spore Coat Polysaccharide Biosynthesis Protein SpsA, Chain A"/>
    <property type="match status" value="1"/>
</dbReference>
<comment type="caution">
    <text evidence="5">The sequence shown here is derived from an EMBL/GenBank/DDBJ whole genome shotgun (WGS) entry which is preliminary data.</text>
</comment>
<name>A0A929RXV6_9BACT</name>
<dbReference type="Pfam" id="PF16269">
    <property type="entry name" value="DUF4922"/>
    <property type="match status" value="1"/>
</dbReference>
<feature type="domain" description="Sporulation stage II protein D amidase enhancer LytB N-terminal" evidence="2">
    <location>
        <begin position="932"/>
        <end position="1050"/>
    </location>
</feature>
<protein>
    <submittedName>
        <fullName evidence="5">DUF4922 domain-containing protein</fullName>
    </submittedName>
</protein>
<gene>
    <name evidence="5" type="ORF">HXK21_04615</name>
</gene>
<evidence type="ECO:0000259" key="2">
    <source>
        <dbReference type="Pfam" id="PF08486"/>
    </source>
</evidence>
<dbReference type="AlphaFoldDB" id="A0A929RXV6"/>
<evidence type="ECO:0000259" key="4">
    <source>
        <dbReference type="Pfam" id="PF26216"/>
    </source>
</evidence>
<dbReference type="Pfam" id="PF08486">
    <property type="entry name" value="SpoIID"/>
    <property type="match status" value="1"/>
</dbReference>
<evidence type="ECO:0000313" key="5">
    <source>
        <dbReference type="EMBL" id="MBF0970306.1"/>
    </source>
</evidence>
<dbReference type="EMBL" id="JABZGR010000010">
    <property type="protein sequence ID" value="MBF0970306.1"/>
    <property type="molecule type" value="Genomic_DNA"/>
</dbReference>
<dbReference type="NCBIfam" id="TIGR02669">
    <property type="entry name" value="SpoIID_LytB"/>
    <property type="match status" value="1"/>
</dbReference>
<evidence type="ECO:0000259" key="1">
    <source>
        <dbReference type="Pfam" id="PF00535"/>
    </source>
</evidence>
<dbReference type="InterPro" id="IPR058865">
    <property type="entry name" value="GDPGP1_C"/>
</dbReference>
<dbReference type="InterPro" id="IPR001173">
    <property type="entry name" value="Glyco_trans_2-like"/>
</dbReference>
<reference evidence="5" key="1">
    <citation type="submission" date="2020-04" db="EMBL/GenBank/DDBJ databases">
        <title>Deep metagenomics examines the oral microbiome during advanced dental caries in children, revealing novel taxa and co-occurrences with host molecules.</title>
        <authorList>
            <person name="Baker J.L."/>
            <person name="Morton J.T."/>
            <person name="Dinis M."/>
            <person name="Alvarez R."/>
            <person name="Tran N.C."/>
            <person name="Knight R."/>
            <person name="Edlund A."/>
        </authorList>
    </citation>
    <scope>NUCLEOTIDE SEQUENCE</scope>
    <source>
        <strain evidence="5">JCVI_34_bin.1</strain>
    </source>
</reference>
<dbReference type="InterPro" id="IPR046320">
    <property type="entry name" value="DUF4922"/>
</dbReference>
<dbReference type="InterPro" id="IPR013693">
    <property type="entry name" value="SpoIID/LytB_N"/>
</dbReference>
<dbReference type="PANTHER" id="PTHR43685:SF2">
    <property type="entry name" value="GLYCOSYLTRANSFERASE 2-LIKE DOMAIN-CONTAINING PROTEIN"/>
    <property type="match status" value="1"/>
</dbReference>
<dbReference type="Pfam" id="PF00535">
    <property type="entry name" value="Glycos_transf_2"/>
    <property type="match status" value="1"/>
</dbReference>
<dbReference type="PANTHER" id="PTHR43685">
    <property type="entry name" value="GLYCOSYLTRANSFERASE"/>
    <property type="match status" value="1"/>
</dbReference>
<dbReference type="InterPro" id="IPR029044">
    <property type="entry name" value="Nucleotide-diphossugar_trans"/>
</dbReference>
<proteinExistence type="predicted"/>
<dbReference type="Gene3D" id="3.30.428.70">
    <property type="match status" value="1"/>
</dbReference>
<dbReference type="InterPro" id="IPR013486">
    <property type="entry name" value="SpoIID/LytB"/>
</dbReference>
<feature type="domain" description="GDPGP1-like C-terminal" evidence="4">
    <location>
        <begin position="745"/>
        <end position="815"/>
    </location>
</feature>
<evidence type="ECO:0000259" key="3">
    <source>
        <dbReference type="Pfam" id="PF16269"/>
    </source>
</evidence>
<organism evidence="5 6">
    <name type="scientific">Alloprevotella tannerae</name>
    <dbReference type="NCBI Taxonomy" id="76122"/>
    <lineage>
        <taxon>Bacteria</taxon>
        <taxon>Pseudomonadati</taxon>
        <taxon>Bacteroidota</taxon>
        <taxon>Bacteroidia</taxon>
        <taxon>Bacteroidales</taxon>
        <taxon>Prevotellaceae</taxon>
        <taxon>Alloprevotella</taxon>
    </lineage>
</organism>
<sequence>MTSNPDFFIVDAALSAAGIDLCTKHPRVNRLIRLTPQEQTTTTTQNVEYLKTDEVGSTDLLQRIAKLTTSTYTLLYLSPKALILSYRCIDRLLQAAEATKAAMVYSDRYDGTAAHLVLDYQAGSLRDDFDFGELLLIRTDLLQKFAQEEHNYKYAGLYALRLFLSRHGDLYHLREMLYTSCETDTRKSGEKQFDYVAPHNRAVQLECEAACTAHLKAIGGYLTPDEYKSLPTVDTSAYPVTASVIIPVRNRVKTIADAIGSVLSQQTNFDYNIIVVDNHSDDGTTDAIAAFSKDKRIVHLVPSRKDLGIGGCWDWAIRDEHCGCYAVQLDSDDLYSGPDVLQRIVETFQTQEVAMVIGAYRMVNFQLQTLPPGLIDHKEWTDDNGRNNALRINGLGAPRAFRTDILRQIGFPNTSYGEDYALGLTISRRYRIGRIYDELYLCRRWEGNSDAALSIDKVNRNNAYKDMLRTIELTARCRRNAAWNHEVAEEELLAFFQEQLARWPEAAQRFTALETEVKTRELTTENGVLAAQYNPRRMVSTGAQLTKEALAERPCFLCSQNRPKAQMVLPTDRTLELLINPFPIVPQHLTLPTRHHRPQDLTTLLPALFNLAERWPSFFLLYNGPRSGASAPDHAHLQAALRGYVPIEKDWTKYAGRLKKVYPLSSAEEYNLTEAGYSAEAGIYLLRDYACPAFVLIDESADKGCHLLQRLLPLLPKDKGQSEPDLNLLVWQQAATTSKPAHTVAVLFPRKKHRPEVYFAQGAAQRIISPGAIDMGGLIITPRVEDFEALTAKEATAILREVTLSEKEVTAIAKRLTDKPAAASRTGKLGKNIIHYNECPNVAVGILTSEQVTFTLNMPYTAKGNAVEGVQHVVYRDGGILWQDNIYSELRFKPTQQDASFTLEDVTIGVDFHWERKEAQTFHGTLHLLVDEGKIVVINEVDAEEYLKSVISSEMRSTSSMELLKAHAVVSRSWLFYQMQARRSNPENAGGFFTFTRKESEYLRWYDRTDHALFDVCADDHCQRYQGITRQSSAAVVEAVETTRGCVLTYEDVLCDARFSKCCGGASEKFSTCWGDEDYPYLAPIRDSKDETLPDLTEEAQAEAWIAASPDAFCNTKDPRLIQQVLNDYDQETPDFYRWTITYQQAELADLIKQKSGIDFGAIKALIPVERGESGRIKRLRIIGTEKEMTIGKELEIRRLLSPTHLYSSAFTVSTSGEEVPQTFTLRGAGWGHGVGMCQIGAAVMSDKGYSYDTILTHYYKGANIKKIY</sequence>
<feature type="domain" description="DUF4922" evidence="3">
    <location>
        <begin position="495"/>
        <end position="640"/>
    </location>
</feature>
<dbReference type="GO" id="GO:0030435">
    <property type="term" value="P:sporulation resulting in formation of a cellular spore"/>
    <property type="evidence" value="ECO:0007669"/>
    <property type="project" value="InterPro"/>
</dbReference>
<dbReference type="Pfam" id="PF26216">
    <property type="entry name" value="GDPGP1_C"/>
    <property type="match status" value="1"/>
</dbReference>
<feature type="domain" description="Glycosyltransferase 2-like" evidence="1">
    <location>
        <begin position="243"/>
        <end position="372"/>
    </location>
</feature>
<dbReference type="SUPFAM" id="SSF53448">
    <property type="entry name" value="Nucleotide-diphospho-sugar transferases"/>
    <property type="match status" value="1"/>
</dbReference>
<evidence type="ECO:0000313" key="6">
    <source>
        <dbReference type="Proteomes" id="UP000704068"/>
    </source>
</evidence>
<dbReference type="Proteomes" id="UP000704068">
    <property type="component" value="Unassembled WGS sequence"/>
</dbReference>
<accession>A0A929RXV6</accession>